<protein>
    <recommendedName>
        <fullName evidence="3">Wall-associated receptor kinase C-terminal domain-containing protein</fullName>
    </recommendedName>
</protein>
<keyword evidence="2" id="KW-1185">Reference proteome</keyword>
<dbReference type="AlphaFoldDB" id="A0A2Z6N9H6"/>
<dbReference type="EMBL" id="DF973499">
    <property type="protein sequence ID" value="GAU32605.1"/>
    <property type="molecule type" value="Genomic_DNA"/>
</dbReference>
<name>A0A2Z6N9H6_TRISU</name>
<dbReference type="Proteomes" id="UP000242715">
    <property type="component" value="Unassembled WGS sequence"/>
</dbReference>
<organism evidence="1 2">
    <name type="scientific">Trifolium subterraneum</name>
    <name type="common">Subterranean clover</name>
    <dbReference type="NCBI Taxonomy" id="3900"/>
    <lineage>
        <taxon>Eukaryota</taxon>
        <taxon>Viridiplantae</taxon>
        <taxon>Streptophyta</taxon>
        <taxon>Embryophyta</taxon>
        <taxon>Tracheophyta</taxon>
        <taxon>Spermatophyta</taxon>
        <taxon>Magnoliopsida</taxon>
        <taxon>eudicotyledons</taxon>
        <taxon>Gunneridae</taxon>
        <taxon>Pentapetalae</taxon>
        <taxon>rosids</taxon>
        <taxon>fabids</taxon>
        <taxon>Fabales</taxon>
        <taxon>Fabaceae</taxon>
        <taxon>Papilionoideae</taxon>
        <taxon>50 kb inversion clade</taxon>
        <taxon>NPAAA clade</taxon>
        <taxon>Hologalegina</taxon>
        <taxon>IRL clade</taxon>
        <taxon>Trifolieae</taxon>
        <taxon>Trifolium</taxon>
    </lineage>
</organism>
<reference evidence="2" key="1">
    <citation type="journal article" date="2017" name="Front. Plant Sci.">
        <title>Climate Clever Clovers: New Paradigm to Reduce the Environmental Footprint of Ruminants by Breeding Low Methanogenic Forages Utilizing Haplotype Variation.</title>
        <authorList>
            <person name="Kaur P."/>
            <person name="Appels R."/>
            <person name="Bayer P.E."/>
            <person name="Keeble-Gagnere G."/>
            <person name="Wang J."/>
            <person name="Hirakawa H."/>
            <person name="Shirasawa K."/>
            <person name="Vercoe P."/>
            <person name="Stefanova K."/>
            <person name="Durmic Z."/>
            <person name="Nichols P."/>
            <person name="Revell C."/>
            <person name="Isobe S.N."/>
            <person name="Edwards D."/>
            <person name="Erskine W."/>
        </authorList>
    </citation>
    <scope>NUCLEOTIDE SEQUENCE [LARGE SCALE GENOMIC DNA]</scope>
    <source>
        <strain evidence="2">cv. Daliak</strain>
    </source>
</reference>
<evidence type="ECO:0000313" key="2">
    <source>
        <dbReference type="Proteomes" id="UP000242715"/>
    </source>
</evidence>
<proteinExistence type="predicted"/>
<accession>A0A2Z6N9H6</accession>
<sequence>MLSDTLSGAPWKAPSPLCEFISSAMIPVHVEDNSLFWRDYYSDIRLQWDHPDCRYCEYRGGRCGLAGVHDLISVACYDLPTTKG</sequence>
<evidence type="ECO:0000313" key="1">
    <source>
        <dbReference type="EMBL" id="GAU32605.1"/>
    </source>
</evidence>
<gene>
    <name evidence="1" type="ORF">TSUD_71530</name>
</gene>
<evidence type="ECO:0008006" key="3">
    <source>
        <dbReference type="Google" id="ProtNLM"/>
    </source>
</evidence>
<dbReference type="OrthoDB" id="8062037at2759"/>